<feature type="compositionally biased region" description="Basic and acidic residues" evidence="1">
    <location>
        <begin position="137"/>
        <end position="146"/>
    </location>
</feature>
<feature type="compositionally biased region" description="Acidic residues" evidence="1">
    <location>
        <begin position="154"/>
        <end position="163"/>
    </location>
</feature>
<dbReference type="InterPro" id="IPR034754">
    <property type="entry name" value="GEMIN8"/>
</dbReference>
<keyword evidence="4" id="KW-1185">Reference proteome</keyword>
<dbReference type="HOGENOM" id="CLU_1257277_0_0_1"/>
<dbReference type="RefSeq" id="XP_009014515.1">
    <property type="nucleotide sequence ID" value="XM_009016267.1"/>
</dbReference>
<evidence type="ECO:0000313" key="2">
    <source>
        <dbReference type="EMBL" id="ESO07137.1"/>
    </source>
</evidence>
<dbReference type="InParanoid" id="T1F326"/>
<feature type="compositionally biased region" description="Polar residues" evidence="1">
    <location>
        <begin position="83"/>
        <end position="92"/>
    </location>
</feature>
<dbReference type="GO" id="GO:0000387">
    <property type="term" value="P:spliceosomal snRNP assembly"/>
    <property type="evidence" value="ECO:0000318"/>
    <property type="project" value="GO_Central"/>
</dbReference>
<proteinExistence type="predicted"/>
<dbReference type="EMBL" id="AMQM01003553">
    <property type="status" value="NOT_ANNOTATED_CDS"/>
    <property type="molecule type" value="Genomic_DNA"/>
</dbReference>
<dbReference type="Pfam" id="PF15348">
    <property type="entry name" value="GEMIN8"/>
    <property type="match status" value="1"/>
</dbReference>
<dbReference type="EMBL" id="KB096222">
    <property type="protein sequence ID" value="ESO07137.1"/>
    <property type="molecule type" value="Genomic_DNA"/>
</dbReference>
<feature type="region of interest" description="Disordered" evidence="1">
    <location>
        <begin position="122"/>
        <end position="165"/>
    </location>
</feature>
<evidence type="ECO:0000313" key="3">
    <source>
        <dbReference type="EnsemblMetazoa" id="HelroP170439"/>
    </source>
</evidence>
<name>T1F326_HELRO</name>
<dbReference type="PANTHER" id="PTHR16238:SF7">
    <property type="entry name" value="GEM-ASSOCIATED PROTEIN 8"/>
    <property type="match status" value="1"/>
</dbReference>
<feature type="compositionally biased region" description="Low complexity" evidence="1">
    <location>
        <begin position="28"/>
        <end position="47"/>
    </location>
</feature>
<reference evidence="3" key="3">
    <citation type="submission" date="2015-06" db="UniProtKB">
        <authorList>
            <consortium name="EnsemblMetazoa"/>
        </authorList>
    </citation>
    <scope>IDENTIFICATION</scope>
</reference>
<dbReference type="EnsemblMetazoa" id="HelroT170439">
    <property type="protein sequence ID" value="HelroP170439"/>
    <property type="gene ID" value="HelroG170439"/>
</dbReference>
<dbReference type="CTD" id="20203225"/>
<accession>T1F326</accession>
<dbReference type="OMA" id="IYAMETA"/>
<dbReference type="Proteomes" id="UP000015101">
    <property type="component" value="Unassembled WGS sequence"/>
</dbReference>
<evidence type="ECO:0000313" key="4">
    <source>
        <dbReference type="Proteomes" id="UP000015101"/>
    </source>
</evidence>
<feature type="region of interest" description="Disordered" evidence="1">
    <location>
        <begin position="28"/>
        <end position="100"/>
    </location>
</feature>
<sequence>MRQWFYNHEKLLSQLNYSSNINFSSISSSNSNVGNNNSSQPSSNQDSENIKQRNRSQAYLLRKKAKKKKKRKQNQMERRKLNESLSSSNPLTENDDGDDDEEYEMHISEEMRQFFEISAKHREERDKVPKSQHHHQKLETDTENNDKSQSNEPPDTELADDTDLIEKPGEARMKEMKELYGKGAAKIYAMETAMQLTFDRNFDQKLPKFWPALPLNLKFD</sequence>
<dbReference type="PANTHER" id="PTHR16238">
    <property type="entry name" value="GEM-ASSOCIATED PROTEIN 8"/>
    <property type="match status" value="1"/>
</dbReference>
<dbReference type="eggNOG" id="ENOG502S7KA">
    <property type="taxonomic scope" value="Eukaryota"/>
</dbReference>
<evidence type="ECO:0000256" key="1">
    <source>
        <dbReference type="SAM" id="MobiDB-lite"/>
    </source>
</evidence>
<dbReference type="AlphaFoldDB" id="T1F326"/>
<reference evidence="2 4" key="2">
    <citation type="journal article" date="2013" name="Nature">
        <title>Insights into bilaterian evolution from three spiralian genomes.</title>
        <authorList>
            <person name="Simakov O."/>
            <person name="Marletaz F."/>
            <person name="Cho S.J."/>
            <person name="Edsinger-Gonzales E."/>
            <person name="Havlak P."/>
            <person name="Hellsten U."/>
            <person name="Kuo D.H."/>
            <person name="Larsson T."/>
            <person name="Lv J."/>
            <person name="Arendt D."/>
            <person name="Savage R."/>
            <person name="Osoegawa K."/>
            <person name="de Jong P."/>
            <person name="Grimwood J."/>
            <person name="Chapman J.A."/>
            <person name="Shapiro H."/>
            <person name="Aerts A."/>
            <person name="Otillar R.P."/>
            <person name="Terry A.Y."/>
            <person name="Boore J.L."/>
            <person name="Grigoriev I.V."/>
            <person name="Lindberg D.R."/>
            <person name="Seaver E.C."/>
            <person name="Weisblat D.A."/>
            <person name="Putnam N.H."/>
            <person name="Rokhsar D.S."/>
        </authorList>
    </citation>
    <scope>NUCLEOTIDE SEQUENCE</scope>
</reference>
<feature type="compositionally biased region" description="Basic residues" evidence="1">
    <location>
        <begin position="61"/>
        <end position="73"/>
    </location>
</feature>
<dbReference type="KEGG" id="hro:HELRODRAFT_170439"/>
<organism evidence="3 4">
    <name type="scientific">Helobdella robusta</name>
    <name type="common">Californian leech</name>
    <dbReference type="NCBI Taxonomy" id="6412"/>
    <lineage>
        <taxon>Eukaryota</taxon>
        <taxon>Metazoa</taxon>
        <taxon>Spiralia</taxon>
        <taxon>Lophotrochozoa</taxon>
        <taxon>Annelida</taxon>
        <taxon>Clitellata</taxon>
        <taxon>Hirudinea</taxon>
        <taxon>Rhynchobdellida</taxon>
        <taxon>Glossiphoniidae</taxon>
        <taxon>Helobdella</taxon>
    </lineage>
</organism>
<dbReference type="GO" id="GO:0032797">
    <property type="term" value="C:SMN complex"/>
    <property type="evidence" value="ECO:0000318"/>
    <property type="project" value="GO_Central"/>
</dbReference>
<dbReference type="STRING" id="6412.T1F326"/>
<dbReference type="GeneID" id="20203225"/>
<gene>
    <name evidence="3" type="primary">20203225</name>
    <name evidence="2" type="ORF">HELRODRAFT_170439</name>
</gene>
<dbReference type="OrthoDB" id="5989213at2759"/>
<protein>
    <submittedName>
        <fullName evidence="2 3">Uncharacterized protein</fullName>
    </submittedName>
</protein>
<reference evidence="4" key="1">
    <citation type="submission" date="2012-12" db="EMBL/GenBank/DDBJ databases">
        <authorList>
            <person name="Hellsten U."/>
            <person name="Grimwood J."/>
            <person name="Chapman J.A."/>
            <person name="Shapiro H."/>
            <person name="Aerts A."/>
            <person name="Otillar R.P."/>
            <person name="Terry A.Y."/>
            <person name="Boore J.L."/>
            <person name="Simakov O."/>
            <person name="Marletaz F."/>
            <person name="Cho S.-J."/>
            <person name="Edsinger-Gonzales E."/>
            <person name="Havlak P."/>
            <person name="Kuo D.-H."/>
            <person name="Larsson T."/>
            <person name="Lv J."/>
            <person name="Arendt D."/>
            <person name="Savage R."/>
            <person name="Osoegawa K."/>
            <person name="de Jong P."/>
            <person name="Lindberg D.R."/>
            <person name="Seaver E.C."/>
            <person name="Weisblat D.A."/>
            <person name="Putnam N.H."/>
            <person name="Grigoriev I.V."/>
            <person name="Rokhsar D.S."/>
        </authorList>
    </citation>
    <scope>NUCLEOTIDE SEQUENCE</scope>
</reference>